<reference evidence="2" key="1">
    <citation type="submission" date="2022-08" db="EMBL/GenBank/DDBJ databases">
        <title>Novel sulfate-reducing endosymbionts in the free-living metamonad Anaeramoeba.</title>
        <authorList>
            <person name="Jerlstrom-Hultqvist J."/>
            <person name="Cepicka I."/>
            <person name="Gallot-Lavallee L."/>
            <person name="Salas-Leiva D."/>
            <person name="Curtis B.A."/>
            <person name="Zahonova K."/>
            <person name="Pipaliya S."/>
            <person name="Dacks J."/>
            <person name="Roger A.J."/>
        </authorList>
    </citation>
    <scope>NUCLEOTIDE SEQUENCE</scope>
    <source>
        <strain evidence="2">Schooner1</strain>
    </source>
</reference>
<feature type="compositionally biased region" description="Low complexity" evidence="1">
    <location>
        <begin position="255"/>
        <end position="264"/>
    </location>
</feature>
<protein>
    <submittedName>
        <fullName evidence="2">Uncharacterized protein</fullName>
    </submittedName>
</protein>
<evidence type="ECO:0000313" key="2">
    <source>
        <dbReference type="EMBL" id="KAJ6250356.1"/>
    </source>
</evidence>
<keyword evidence="3" id="KW-1185">Reference proteome</keyword>
<accession>A0ABQ8Z0E1</accession>
<feature type="compositionally biased region" description="Basic residues" evidence="1">
    <location>
        <begin position="285"/>
        <end position="308"/>
    </location>
</feature>
<comment type="caution">
    <text evidence="2">The sequence shown here is derived from an EMBL/GenBank/DDBJ whole genome shotgun (WGS) entry which is preliminary data.</text>
</comment>
<evidence type="ECO:0000256" key="1">
    <source>
        <dbReference type="SAM" id="MobiDB-lite"/>
    </source>
</evidence>
<dbReference type="Proteomes" id="UP001150062">
    <property type="component" value="Unassembled WGS sequence"/>
</dbReference>
<evidence type="ECO:0000313" key="3">
    <source>
        <dbReference type="Proteomes" id="UP001150062"/>
    </source>
</evidence>
<feature type="region of interest" description="Disordered" evidence="1">
    <location>
        <begin position="244"/>
        <end position="264"/>
    </location>
</feature>
<feature type="region of interest" description="Disordered" evidence="1">
    <location>
        <begin position="144"/>
        <end position="166"/>
    </location>
</feature>
<sequence length="752" mass="87230">MYFPSEPSSEEYTLRSVSPVRNILLSPPNSDFELPLSPLSETYNSLESRSLNNYDEYNFLAYSFSNLTLSDNDNSSDNLGSITKFKIPKIIISAANSYSTEEQSEEADEENFRNDKINQSRFHTNFISIEKDNNHDLNQNIKQEDQNWNEEKNKVPNQKPKKPIQKSVSKVLLFKPSLQKEKANISTFPPNDLLQNQPLSKFFMNDEIKKETGFDQDILISPYEGPFENVKIFENDFYRMIKNQRSPSKPNNFQIKNKNSPNPNKINFLSPLTIGKTQTNTTTKTKTRTTTKIKQKTRKKKSTRRKTKNNYFNSCNIRTTSPLSIESSDLIQNYNEKKNTNKTEIQIENEIEKEKEKEKGNGKENEKGKGNGNKMKDSPNPEVNVTFGLRKRPRRRSSQRIFSSYKHLPKSFSPITYELPQSRYGSQRQEDNKSKLIASISNQENGVINQNKQQIIKSKNSERVKLGKSVYKVLIGVLWVKLGCTGLTQISPYSQKFVYQISKMLNISKSNINSSPLVLKNLLSNSRRTFAEFVLEILIGVLSLCSLNEPPNASLQLKDTLKEISFFQKSHPNNEIFTKNLKCCVNEKQKELINKLNNLYHQIFVEDVLLFWFEKRFIKKTGLRLPPMQRSKLFSQYISIIGNYCFQRCCNLLAEELTKEGKDNIASQYFRLINLSYQLNPLNCYTNNRMGKMKLITKLIVKFSVNKGEYWDEIIYAFSKKVDFNLDNILSTYPFNYILNLPLIQKNVKIQN</sequence>
<feature type="region of interest" description="Disordered" evidence="1">
    <location>
        <begin position="345"/>
        <end position="403"/>
    </location>
</feature>
<feature type="compositionally biased region" description="Basic and acidic residues" evidence="1">
    <location>
        <begin position="144"/>
        <end position="154"/>
    </location>
</feature>
<feature type="compositionally biased region" description="Polar residues" evidence="1">
    <location>
        <begin position="244"/>
        <end position="254"/>
    </location>
</feature>
<name>A0ABQ8Z0E1_9EUKA</name>
<gene>
    <name evidence="2" type="ORF">M0813_16120</name>
</gene>
<feature type="compositionally biased region" description="Basic residues" evidence="1">
    <location>
        <begin position="389"/>
        <end position="398"/>
    </location>
</feature>
<dbReference type="EMBL" id="JAOAOG010000079">
    <property type="protein sequence ID" value="KAJ6250356.1"/>
    <property type="molecule type" value="Genomic_DNA"/>
</dbReference>
<feature type="compositionally biased region" description="Basic and acidic residues" evidence="1">
    <location>
        <begin position="350"/>
        <end position="379"/>
    </location>
</feature>
<organism evidence="2 3">
    <name type="scientific">Anaeramoeba flamelloides</name>
    <dbReference type="NCBI Taxonomy" id="1746091"/>
    <lineage>
        <taxon>Eukaryota</taxon>
        <taxon>Metamonada</taxon>
        <taxon>Anaeramoebidae</taxon>
        <taxon>Anaeramoeba</taxon>
    </lineage>
</organism>
<proteinExistence type="predicted"/>
<feature type="region of interest" description="Disordered" evidence="1">
    <location>
        <begin position="279"/>
        <end position="308"/>
    </location>
</feature>